<comment type="caution">
    <text evidence="5">The sequence shown here is derived from an EMBL/GenBank/DDBJ whole genome shotgun (WGS) entry which is preliminary data.</text>
</comment>
<name>A0A438JY12_VITVI</name>
<evidence type="ECO:0000256" key="2">
    <source>
        <dbReference type="ARBA" id="ARBA00022729"/>
    </source>
</evidence>
<dbReference type="InterPro" id="IPR000209">
    <property type="entry name" value="Peptidase_S8/S53_dom"/>
</dbReference>
<dbReference type="InterPro" id="IPR036852">
    <property type="entry name" value="Peptidase_S8/S53_dom_sf"/>
</dbReference>
<accession>A0A438JY12</accession>
<reference evidence="5 6" key="1">
    <citation type="journal article" date="2018" name="PLoS Genet.">
        <title>Population sequencing reveals clonal diversity and ancestral inbreeding in the grapevine cultivar Chardonnay.</title>
        <authorList>
            <person name="Roach M.J."/>
            <person name="Johnson D.L."/>
            <person name="Bohlmann J."/>
            <person name="van Vuuren H.J."/>
            <person name="Jones S.J."/>
            <person name="Pretorius I.S."/>
            <person name="Schmidt S.A."/>
            <person name="Borneman A.R."/>
        </authorList>
    </citation>
    <scope>NUCLEOTIDE SEQUENCE [LARGE SCALE GENOMIC DNA]</scope>
    <source>
        <strain evidence="6">cv. Chardonnay</strain>
        <tissue evidence="5">Leaf</tissue>
    </source>
</reference>
<dbReference type="InterPro" id="IPR045051">
    <property type="entry name" value="SBT"/>
</dbReference>
<dbReference type="Proteomes" id="UP000288805">
    <property type="component" value="Unassembled WGS sequence"/>
</dbReference>
<gene>
    <name evidence="5" type="primary">CUCM1_15</name>
    <name evidence="5" type="ORF">CK203_010079</name>
</gene>
<dbReference type="Gene3D" id="3.50.30.30">
    <property type="match status" value="1"/>
</dbReference>
<organism evidence="5 6">
    <name type="scientific">Vitis vinifera</name>
    <name type="common">Grape</name>
    <dbReference type="NCBI Taxonomy" id="29760"/>
    <lineage>
        <taxon>Eukaryota</taxon>
        <taxon>Viridiplantae</taxon>
        <taxon>Streptophyta</taxon>
        <taxon>Embryophyta</taxon>
        <taxon>Tracheophyta</taxon>
        <taxon>Spermatophyta</taxon>
        <taxon>Magnoliopsida</taxon>
        <taxon>eudicotyledons</taxon>
        <taxon>Gunneridae</taxon>
        <taxon>Pentapetalae</taxon>
        <taxon>rosids</taxon>
        <taxon>Vitales</taxon>
        <taxon>Vitaceae</taxon>
        <taxon>Viteae</taxon>
        <taxon>Vitis</taxon>
    </lineage>
</organism>
<feature type="chain" id="PRO_5019006503" evidence="3">
    <location>
        <begin position="30"/>
        <end position="569"/>
    </location>
</feature>
<evidence type="ECO:0000259" key="4">
    <source>
        <dbReference type="Pfam" id="PF00082"/>
    </source>
</evidence>
<protein>
    <submittedName>
        <fullName evidence="5">Cucumisin</fullName>
    </submittedName>
</protein>
<dbReference type="Pfam" id="PF00082">
    <property type="entry name" value="Peptidase_S8"/>
    <property type="match status" value="1"/>
</dbReference>
<sequence>MCIAYHLMARKNSFLWFLLLSLICTLVCTHSTAAASEDDGRKAIYTHLSFVLLINWICTKNIVDAGVYCVNGCQACRISRYLPFTLTCCSKSLAGQTGRVVSIFPNEKKQLHTTRSWDFVGFPQQVIRTSVENDIIIGVLDSVIWPQSDSFDDEGFGPPPSKWTGTCQGFSNFTCNNKIIGAKYYRSNGQFSKEDLQSPRDSDGHGTHTASTAAGGLVNMATFDDAVADGVDIISISVGSLSVAASTIDRDFFTKVQLGDNNVFEGVSINTFELNDMYPSILWWRFPEYCRRFCEINSMNPNLVKGKIVLCIGLDRAGPKDALSAFLAGAVGTVIADGLPKDFSLIFPLPTSRLTAGDGNRTAKLLHQLNKIADGCLKRPLYIAGMSGEELAISISEHVLTCCQSDRHGRDTWATYNEKEATVAVYRTHDKTFMQVMSHDALKIRRESSQKSGEAPLQKLCCPPEKSGRRTFATFRRYMKLRCNAHHLPNNTKNIRRCLPGFLWSFSWLQLHCICFKIGILPGLDNAGTEEMIFGNEIATVEPRTADSAVEQSSIVSQQCVSPQENFKE</sequence>
<dbReference type="PANTHER" id="PTHR10795">
    <property type="entry name" value="PROPROTEIN CONVERTASE SUBTILISIN/KEXIN"/>
    <property type="match status" value="1"/>
</dbReference>
<dbReference type="GO" id="GO:0004252">
    <property type="term" value="F:serine-type endopeptidase activity"/>
    <property type="evidence" value="ECO:0007669"/>
    <property type="project" value="InterPro"/>
</dbReference>
<dbReference type="Gene3D" id="3.40.50.200">
    <property type="entry name" value="Peptidase S8/S53 domain"/>
    <property type="match status" value="1"/>
</dbReference>
<dbReference type="EMBL" id="QGNW01000023">
    <property type="protein sequence ID" value="RVX13842.1"/>
    <property type="molecule type" value="Genomic_DNA"/>
</dbReference>
<keyword evidence="2 3" id="KW-0732">Signal</keyword>
<evidence type="ECO:0000313" key="5">
    <source>
        <dbReference type="EMBL" id="RVX13842.1"/>
    </source>
</evidence>
<proteinExistence type="inferred from homology"/>
<evidence type="ECO:0000256" key="1">
    <source>
        <dbReference type="ARBA" id="ARBA00011073"/>
    </source>
</evidence>
<comment type="similarity">
    <text evidence="1">Belongs to the peptidase S8 family.</text>
</comment>
<dbReference type="AlphaFoldDB" id="A0A438JY12"/>
<feature type="domain" description="Peptidase S8/S53" evidence="4">
    <location>
        <begin position="133"/>
        <end position="238"/>
    </location>
</feature>
<dbReference type="CDD" id="cd02120">
    <property type="entry name" value="PA_subtilisin_like"/>
    <property type="match status" value="1"/>
</dbReference>
<evidence type="ECO:0000313" key="6">
    <source>
        <dbReference type="Proteomes" id="UP000288805"/>
    </source>
</evidence>
<dbReference type="GO" id="GO:0006508">
    <property type="term" value="P:proteolysis"/>
    <property type="evidence" value="ECO:0007669"/>
    <property type="project" value="InterPro"/>
</dbReference>
<dbReference type="SUPFAM" id="SSF52743">
    <property type="entry name" value="Subtilisin-like"/>
    <property type="match status" value="1"/>
</dbReference>
<evidence type="ECO:0000256" key="3">
    <source>
        <dbReference type="SAM" id="SignalP"/>
    </source>
</evidence>
<feature type="signal peptide" evidence="3">
    <location>
        <begin position="1"/>
        <end position="29"/>
    </location>
</feature>